<protein>
    <recommendedName>
        <fullName evidence="3">Macrocin O-methyltransferase</fullName>
    </recommendedName>
</protein>
<name>A0AAD2CU47_9STRA</name>
<sequence length="161" mass="18167">METGTPESRSRPIKEEKDICLLYEPPSPYLDLMTKALVGSPRAGRCSVGRKSKACLPPHDPYNSFLRRFGDDWPPYGYTMIGIERLQSFMSAINEVNRNHVLGAIMEFGVWRGGAMIMAAAMQKERGTNRDLYLFDAFGPVGGNSYDTLHGLGRRNTYVWR</sequence>
<proteinExistence type="predicted"/>
<reference evidence="1" key="1">
    <citation type="submission" date="2023-08" db="EMBL/GenBank/DDBJ databases">
        <authorList>
            <person name="Audoor S."/>
            <person name="Bilcke G."/>
        </authorList>
    </citation>
    <scope>NUCLEOTIDE SEQUENCE</scope>
</reference>
<dbReference type="Proteomes" id="UP001295423">
    <property type="component" value="Unassembled WGS sequence"/>
</dbReference>
<evidence type="ECO:0008006" key="3">
    <source>
        <dbReference type="Google" id="ProtNLM"/>
    </source>
</evidence>
<keyword evidence="2" id="KW-1185">Reference proteome</keyword>
<evidence type="ECO:0000313" key="1">
    <source>
        <dbReference type="EMBL" id="CAJ1944954.1"/>
    </source>
</evidence>
<dbReference type="InterPro" id="IPR029063">
    <property type="entry name" value="SAM-dependent_MTases_sf"/>
</dbReference>
<dbReference type="InterPro" id="IPR008884">
    <property type="entry name" value="TylF_MeTrfase"/>
</dbReference>
<gene>
    <name evidence="1" type="ORF">CYCCA115_LOCUS9124</name>
</gene>
<dbReference type="Pfam" id="PF05711">
    <property type="entry name" value="TylF"/>
    <property type="match status" value="1"/>
</dbReference>
<accession>A0AAD2CU47</accession>
<dbReference type="AlphaFoldDB" id="A0AAD2CU47"/>
<comment type="caution">
    <text evidence="1">The sequence shown here is derived from an EMBL/GenBank/DDBJ whole genome shotgun (WGS) entry which is preliminary data.</text>
</comment>
<organism evidence="1 2">
    <name type="scientific">Cylindrotheca closterium</name>
    <dbReference type="NCBI Taxonomy" id="2856"/>
    <lineage>
        <taxon>Eukaryota</taxon>
        <taxon>Sar</taxon>
        <taxon>Stramenopiles</taxon>
        <taxon>Ochrophyta</taxon>
        <taxon>Bacillariophyta</taxon>
        <taxon>Bacillariophyceae</taxon>
        <taxon>Bacillariophycidae</taxon>
        <taxon>Bacillariales</taxon>
        <taxon>Bacillariaceae</taxon>
        <taxon>Cylindrotheca</taxon>
    </lineage>
</organism>
<dbReference type="Gene3D" id="3.40.50.150">
    <property type="entry name" value="Vaccinia Virus protein VP39"/>
    <property type="match status" value="1"/>
</dbReference>
<dbReference type="EMBL" id="CAKOGP040001280">
    <property type="protein sequence ID" value="CAJ1944954.1"/>
    <property type="molecule type" value="Genomic_DNA"/>
</dbReference>
<evidence type="ECO:0000313" key="2">
    <source>
        <dbReference type="Proteomes" id="UP001295423"/>
    </source>
</evidence>